<protein>
    <recommendedName>
        <fullName evidence="4">STAS/SEC14 domain-containing protein</fullName>
    </recommendedName>
</protein>
<accession>S9P6G3</accession>
<comment type="caution">
    <text evidence="2">The sequence shown here is derived from an EMBL/GenBank/DDBJ whole genome shotgun (WGS) entry which is preliminary data.</text>
</comment>
<proteinExistence type="predicted"/>
<name>S9P6G3_CYSF2</name>
<evidence type="ECO:0000313" key="3">
    <source>
        <dbReference type="Proteomes" id="UP000011682"/>
    </source>
</evidence>
<organism evidence="2 3">
    <name type="scientific">Cystobacter fuscus (strain ATCC 25194 / DSM 2262 / NBRC 100088 / M29)</name>
    <dbReference type="NCBI Taxonomy" id="1242864"/>
    <lineage>
        <taxon>Bacteria</taxon>
        <taxon>Pseudomonadati</taxon>
        <taxon>Myxococcota</taxon>
        <taxon>Myxococcia</taxon>
        <taxon>Myxococcales</taxon>
        <taxon>Cystobacterineae</taxon>
        <taxon>Archangiaceae</taxon>
        <taxon>Cystobacter</taxon>
    </lineage>
</organism>
<gene>
    <name evidence="2" type="ORF">D187_004696</name>
</gene>
<dbReference type="Proteomes" id="UP000011682">
    <property type="component" value="Unassembled WGS sequence"/>
</dbReference>
<dbReference type="OrthoDB" id="5520566at2"/>
<dbReference type="EMBL" id="ANAH02000031">
    <property type="protein sequence ID" value="EPX57817.1"/>
    <property type="molecule type" value="Genomic_DNA"/>
</dbReference>
<keyword evidence="3" id="KW-1185">Reference proteome</keyword>
<evidence type="ECO:0000313" key="2">
    <source>
        <dbReference type="EMBL" id="EPX57817.1"/>
    </source>
</evidence>
<dbReference type="AlphaFoldDB" id="S9P6G3"/>
<reference evidence="2" key="1">
    <citation type="submission" date="2013-05" db="EMBL/GenBank/DDBJ databases">
        <title>Genome assembly of Cystobacter fuscus DSM 2262.</title>
        <authorList>
            <person name="Sharma G."/>
            <person name="Khatri I."/>
            <person name="Kaur C."/>
            <person name="Mayilraj S."/>
            <person name="Subramanian S."/>
        </authorList>
    </citation>
    <scope>NUCLEOTIDE SEQUENCE [LARGE SCALE GENOMIC DNA]</scope>
    <source>
        <strain evidence="2">DSM 2262</strain>
    </source>
</reference>
<sequence>MDPDSPSPGSRDGSPPDSPLFDDSRWPLLVLRLPGNLTSHAQQACLDTFADYLRRGERFVMLVDLSRVGVVPLDQRWRQVEWFEKHERALLACVQGSAVIITSPLMQLSLSAILHFVRLYPPLATFANLAGAEAWAARRMRETGLIPRDEP</sequence>
<evidence type="ECO:0008006" key="4">
    <source>
        <dbReference type="Google" id="ProtNLM"/>
    </source>
</evidence>
<feature type="region of interest" description="Disordered" evidence="1">
    <location>
        <begin position="1"/>
        <end position="21"/>
    </location>
</feature>
<dbReference type="RefSeq" id="WP_002630172.1">
    <property type="nucleotide sequence ID" value="NZ_ANAH02000031.1"/>
</dbReference>
<evidence type="ECO:0000256" key="1">
    <source>
        <dbReference type="SAM" id="MobiDB-lite"/>
    </source>
</evidence>